<dbReference type="Gene3D" id="2.40.160.170">
    <property type="match status" value="1"/>
</dbReference>
<proteinExistence type="predicted"/>
<evidence type="ECO:0000256" key="1">
    <source>
        <dbReference type="SAM" id="SignalP"/>
    </source>
</evidence>
<protein>
    <recommendedName>
        <fullName evidence="4">Outer membrane protein beta-barrel domain-containing protein</fullName>
    </recommendedName>
</protein>
<keyword evidence="3" id="KW-1185">Reference proteome</keyword>
<name>A0ABS9CG56_9BACT</name>
<gene>
    <name evidence="2" type="ORF">I6E12_07935</name>
</gene>
<evidence type="ECO:0008006" key="4">
    <source>
        <dbReference type="Google" id="ProtNLM"/>
    </source>
</evidence>
<organism evidence="2 3">
    <name type="scientific">Xylanibacter brevis</name>
    <dbReference type="NCBI Taxonomy" id="83231"/>
    <lineage>
        <taxon>Bacteria</taxon>
        <taxon>Pseudomonadati</taxon>
        <taxon>Bacteroidota</taxon>
        <taxon>Bacteroidia</taxon>
        <taxon>Bacteroidales</taxon>
        <taxon>Prevotellaceae</taxon>
        <taxon>Xylanibacter</taxon>
    </lineage>
</organism>
<sequence length="273" mass="29935">MKKTLLLVAMALLGLTHVSAQDVDDLGIFNHLSIGAGVGTTGITIDLAAPVTPYVAVRAGVDIFPNIKVKTDLDIDVNVDQQYEHYISGFTIPKDVKVEGKTDMIGGNAHVLFDFFPFKQSSFHLTAGAYFGKDKVVSLYNKEDGALKVINQANQILINEGIANPNTHENMIGLDLGDFFLTPDQNGNVDATLKVSKFRPYVGLGFGRPVPMKHRFTCNFDLGVQFWGTPEVYLRDNKLEKTTTNSDAGEVLKVISKISVYPSLNVRFVGRIL</sequence>
<comment type="caution">
    <text evidence="2">The sequence shown here is derived from an EMBL/GenBank/DDBJ whole genome shotgun (WGS) entry which is preliminary data.</text>
</comment>
<keyword evidence="1" id="KW-0732">Signal</keyword>
<accession>A0ABS9CG56</accession>
<dbReference type="RefSeq" id="WP_094391393.1">
    <property type="nucleotide sequence ID" value="NZ_JADYTN010000016.1"/>
</dbReference>
<dbReference type="EMBL" id="JADYTN010000016">
    <property type="protein sequence ID" value="MCF2564039.1"/>
    <property type="molecule type" value="Genomic_DNA"/>
</dbReference>
<feature type="chain" id="PRO_5045286559" description="Outer membrane protein beta-barrel domain-containing protein" evidence="1">
    <location>
        <begin position="21"/>
        <end position="273"/>
    </location>
</feature>
<evidence type="ECO:0000313" key="2">
    <source>
        <dbReference type="EMBL" id="MCF2564039.1"/>
    </source>
</evidence>
<dbReference type="Proteomes" id="UP001200470">
    <property type="component" value="Unassembled WGS sequence"/>
</dbReference>
<reference evidence="2 3" key="1">
    <citation type="submission" date="2020-12" db="EMBL/GenBank/DDBJ databases">
        <title>Whole genome sequences of gut porcine anaerobes.</title>
        <authorList>
            <person name="Kubasova T."/>
            <person name="Jahodarova E."/>
            <person name="Rychlik I."/>
        </authorList>
    </citation>
    <scope>NUCLEOTIDE SEQUENCE [LARGE SCALE GENOMIC DNA]</scope>
    <source>
        <strain evidence="2 3">An925</strain>
    </source>
</reference>
<evidence type="ECO:0000313" key="3">
    <source>
        <dbReference type="Proteomes" id="UP001200470"/>
    </source>
</evidence>
<feature type="signal peptide" evidence="1">
    <location>
        <begin position="1"/>
        <end position="20"/>
    </location>
</feature>